<dbReference type="Pfam" id="PF02754">
    <property type="entry name" value="CCG"/>
    <property type="match status" value="2"/>
</dbReference>
<dbReference type="GO" id="GO:0016491">
    <property type="term" value="F:oxidoreductase activity"/>
    <property type="evidence" value="ECO:0007669"/>
    <property type="project" value="UniProtKB-ARBA"/>
</dbReference>
<sequence>MKVSLFITCLADVFYSNVGKSTVELLEKLGCEVDFPKSQTCCGQPAYNSGYHKETREVAKHMIKAFEQSDYVVGPSGSCVAMLHEYEELFANDPDWREKAHQLAGKSYELTQFIVEVLKVENVNAALPAHATYHKSCHMTRLLGVKDAPETLLQNVSGLNVTPLPNSHDCCGFGGTFSVKMVPISEQMVDEKVKHIQDTDAELLIGADCGCLMNIGGRINRKGIPIKVMHIAEVLSSGVK</sequence>
<dbReference type="PANTHER" id="PTHR30296">
    <property type="entry name" value="UNCHARACTERIZED PROTEIN YKGE"/>
    <property type="match status" value="1"/>
</dbReference>
<comment type="function">
    <text evidence="1">Is involved in L-lactate degradation and allows cells to grow with lactate as the sole carbon source.</text>
</comment>
<dbReference type="RefSeq" id="WP_070877447.1">
    <property type="nucleotide sequence ID" value="NZ_CAJGAA010000001.1"/>
</dbReference>
<comment type="similarity">
    <text evidence="1">Belongs to the LutA/YkgE family.</text>
</comment>
<evidence type="ECO:0000313" key="3">
    <source>
        <dbReference type="EMBL" id="MRX53896.1"/>
    </source>
</evidence>
<gene>
    <name evidence="1" type="primary">lutA</name>
    <name evidence="3" type="ORF">GJU41_07910</name>
</gene>
<comment type="caution">
    <text evidence="3">The sequence shown here is derived from an EMBL/GenBank/DDBJ whole genome shotgun (WGS) entry which is preliminary data.</text>
</comment>
<protein>
    <recommendedName>
        <fullName evidence="1">Lactate utilization protein A</fullName>
    </recommendedName>
</protein>
<keyword evidence="4" id="KW-1185">Reference proteome</keyword>
<evidence type="ECO:0000256" key="1">
    <source>
        <dbReference type="HAMAP-Rule" id="MF_02105"/>
    </source>
</evidence>
<dbReference type="Proteomes" id="UP000441585">
    <property type="component" value="Unassembled WGS sequence"/>
</dbReference>
<dbReference type="HAMAP" id="MF_02105">
    <property type="entry name" value="LutA"/>
    <property type="match status" value="1"/>
</dbReference>
<evidence type="ECO:0000259" key="2">
    <source>
        <dbReference type="Pfam" id="PF02754"/>
    </source>
</evidence>
<dbReference type="AlphaFoldDB" id="A0A6I2MAA3"/>
<dbReference type="InterPro" id="IPR022822">
    <property type="entry name" value="LutA"/>
</dbReference>
<feature type="domain" description="Cysteine-rich" evidence="2">
    <location>
        <begin position="132"/>
        <end position="215"/>
    </location>
</feature>
<dbReference type="GO" id="GO:0006089">
    <property type="term" value="P:lactate metabolic process"/>
    <property type="evidence" value="ECO:0007669"/>
    <property type="project" value="UniProtKB-UniRule"/>
</dbReference>
<reference evidence="3 4" key="1">
    <citation type="submission" date="2019-11" db="EMBL/GenBank/DDBJ databases">
        <title>Bacillus idriensis genome.</title>
        <authorList>
            <person name="Konopka E.N."/>
            <person name="Newman J.D."/>
        </authorList>
    </citation>
    <scope>NUCLEOTIDE SEQUENCE [LARGE SCALE GENOMIC DNA]</scope>
    <source>
        <strain evidence="3 4">DSM 19097</strain>
    </source>
</reference>
<feature type="domain" description="Cysteine-rich" evidence="2">
    <location>
        <begin position="3"/>
        <end position="83"/>
    </location>
</feature>
<dbReference type="PANTHER" id="PTHR30296:SF0">
    <property type="entry name" value="LACTATE UTILIZATION PROTEIN A"/>
    <property type="match status" value="1"/>
</dbReference>
<dbReference type="GO" id="GO:0005829">
    <property type="term" value="C:cytosol"/>
    <property type="evidence" value="ECO:0007669"/>
    <property type="project" value="TreeGrafter"/>
</dbReference>
<organism evidence="3 4">
    <name type="scientific">Metabacillus idriensis</name>
    <dbReference type="NCBI Taxonomy" id="324768"/>
    <lineage>
        <taxon>Bacteria</taxon>
        <taxon>Bacillati</taxon>
        <taxon>Bacillota</taxon>
        <taxon>Bacilli</taxon>
        <taxon>Bacillales</taxon>
        <taxon>Bacillaceae</taxon>
        <taxon>Metabacillus</taxon>
    </lineage>
</organism>
<accession>A0A6I2MAA3</accession>
<dbReference type="EMBL" id="WKKF01000001">
    <property type="protein sequence ID" value="MRX53896.1"/>
    <property type="molecule type" value="Genomic_DNA"/>
</dbReference>
<evidence type="ECO:0000313" key="4">
    <source>
        <dbReference type="Proteomes" id="UP000441585"/>
    </source>
</evidence>
<dbReference type="InterPro" id="IPR004017">
    <property type="entry name" value="Cys_rich_dom"/>
</dbReference>
<name>A0A6I2MAA3_9BACI</name>
<proteinExistence type="inferred from homology"/>